<evidence type="ECO:0000259" key="5">
    <source>
        <dbReference type="Pfam" id="PF07715"/>
    </source>
</evidence>
<dbReference type="Gene3D" id="2.40.170.20">
    <property type="entry name" value="TonB-dependent receptor, beta-barrel domain"/>
    <property type="match status" value="1"/>
</dbReference>
<reference evidence="6" key="1">
    <citation type="submission" date="2020-05" db="EMBL/GenBank/DDBJ databases">
        <title>Chitinophaga laudate sp. nov., isolated from a tropical peat swamp.</title>
        <authorList>
            <person name="Goh C.B.S."/>
            <person name="Lee M.S."/>
            <person name="Parimannan S."/>
            <person name="Pasbakhsh P."/>
            <person name="Yule C.M."/>
            <person name="Rajandas H."/>
            <person name="Loke S."/>
            <person name="Croft L."/>
            <person name="Tan J.B.L."/>
        </authorList>
    </citation>
    <scope>NUCLEOTIDE SEQUENCE</scope>
    <source>
        <strain evidence="6">Mgbs1</strain>
    </source>
</reference>
<dbReference type="InterPro" id="IPR012910">
    <property type="entry name" value="Plug_dom"/>
</dbReference>
<dbReference type="Gene3D" id="2.170.130.10">
    <property type="entry name" value="TonB-dependent receptor, plug domain"/>
    <property type="match status" value="1"/>
</dbReference>
<feature type="chain" id="PRO_5040430858" evidence="4">
    <location>
        <begin position="20"/>
        <end position="677"/>
    </location>
</feature>
<evidence type="ECO:0000256" key="1">
    <source>
        <dbReference type="ARBA" id="ARBA00004442"/>
    </source>
</evidence>
<organism evidence="6 7">
    <name type="scientific">Chitinophaga solisilvae</name>
    <dbReference type="NCBI Taxonomy" id="1233460"/>
    <lineage>
        <taxon>Bacteria</taxon>
        <taxon>Pseudomonadati</taxon>
        <taxon>Bacteroidota</taxon>
        <taxon>Chitinophagia</taxon>
        <taxon>Chitinophagales</taxon>
        <taxon>Chitinophagaceae</taxon>
        <taxon>Chitinophaga</taxon>
    </lineage>
</organism>
<dbReference type="SUPFAM" id="SSF56935">
    <property type="entry name" value="Porins"/>
    <property type="match status" value="1"/>
</dbReference>
<comment type="subcellular location">
    <subcellularLocation>
        <location evidence="1">Cell outer membrane</location>
    </subcellularLocation>
</comment>
<dbReference type="EMBL" id="RIAR02000001">
    <property type="protein sequence ID" value="NSL88679.1"/>
    <property type="molecule type" value="Genomic_DNA"/>
</dbReference>
<comment type="caution">
    <text evidence="6">The sequence shown here is derived from an EMBL/GenBank/DDBJ whole genome shotgun (WGS) entry which is preliminary data.</text>
</comment>
<keyword evidence="4" id="KW-0732">Signal</keyword>
<dbReference type="Proteomes" id="UP000281028">
    <property type="component" value="Unassembled WGS sequence"/>
</dbReference>
<dbReference type="Pfam" id="PF07715">
    <property type="entry name" value="Plug"/>
    <property type="match status" value="1"/>
</dbReference>
<evidence type="ECO:0000256" key="4">
    <source>
        <dbReference type="SAM" id="SignalP"/>
    </source>
</evidence>
<dbReference type="AlphaFoldDB" id="A0A9Q5D6X6"/>
<protein>
    <submittedName>
        <fullName evidence="6">TonB-dependent receptor plug domain-containing protein</fullName>
    </submittedName>
</protein>
<name>A0A9Q5D6X6_9BACT</name>
<dbReference type="InterPro" id="IPR037066">
    <property type="entry name" value="Plug_dom_sf"/>
</dbReference>
<sequence>MKRVSVIWAVFLMSVAVAAQQPVKDSLPADTARRGSNRVLKEVTVSAGSFDASDKAKGASLTPMDAVTVAGSNADITQALRSLPGAQQIGEQEGLFVRGGTSDETRQFIDGTLLKYPNYPAVPGIQQFARINPFLFKGILFSAGGYSALYGQAMSSALIMESIDLPDKSSASFSVFPSNLGAGYQHLARNGRSSYGVGMTYSHQGLYNAIVPHNPDYFSGPSYFEGNANFRIKTGRTGMLKYYTMWTSSDVGIRNPDIDSTTLLAGYQVKGKNYYGNLSYRNTWNSDWRLDAGLAYSYNDNDTRRSLTNAENKPVILATDPYRYKNGNDVVKSDFAQARVVMTRFFPRGQALRIGAEHFYSKDHGVMRDSIIRLTDQLSAAFAEGDIRLATNVSLRAGVRAEYSSLLQRGVVAPRASIAWRLNEEGQLNLAYGIFFQEPQNTFLYHNAGLDYTKATHYVLNYTRRANNRYFRLEAYYKKYDQLIKTFPQTGNNGNGYAQGVELFYRDKKTFRNLDYWITYTYLDTKRDFMNYPYEMRPTFAAPHTTTIAIKKFFQDLSLYVNLSYSLAAGRPYYDLRYDMAAGHWRTYDEGTTKAYSVANIHIAYITSFFKNRQHRDISGVACGVNNLLGTAQVFGYNYSAGGANKVAITLPATRTYFIGVFMSLGTDRTSDILDNL</sequence>
<dbReference type="InterPro" id="IPR036942">
    <property type="entry name" value="Beta-barrel_TonB_sf"/>
</dbReference>
<keyword evidence="6" id="KW-0675">Receptor</keyword>
<evidence type="ECO:0000256" key="2">
    <source>
        <dbReference type="ARBA" id="ARBA00023136"/>
    </source>
</evidence>
<keyword evidence="7" id="KW-1185">Reference proteome</keyword>
<evidence type="ECO:0000313" key="7">
    <source>
        <dbReference type="Proteomes" id="UP000281028"/>
    </source>
</evidence>
<accession>A0A9Q5D6X6</accession>
<dbReference type="GO" id="GO:0009279">
    <property type="term" value="C:cell outer membrane"/>
    <property type="evidence" value="ECO:0007669"/>
    <property type="project" value="UniProtKB-SubCell"/>
</dbReference>
<proteinExistence type="predicted"/>
<feature type="domain" description="TonB-dependent receptor plug" evidence="5">
    <location>
        <begin position="73"/>
        <end position="153"/>
    </location>
</feature>
<feature type="signal peptide" evidence="4">
    <location>
        <begin position="1"/>
        <end position="19"/>
    </location>
</feature>
<keyword evidence="3" id="KW-0998">Cell outer membrane</keyword>
<evidence type="ECO:0000313" key="6">
    <source>
        <dbReference type="EMBL" id="NSL88679.1"/>
    </source>
</evidence>
<keyword evidence="2" id="KW-0472">Membrane</keyword>
<evidence type="ECO:0000256" key="3">
    <source>
        <dbReference type="ARBA" id="ARBA00023237"/>
    </source>
</evidence>
<gene>
    <name evidence="6" type="ORF">ECE50_017695</name>
</gene>